<dbReference type="Proteomes" id="UP001279734">
    <property type="component" value="Unassembled WGS sequence"/>
</dbReference>
<sequence>MADEVGSSSVMREYRKGNWTLQEIIVLVEAKRMDDERRVKRQISGDQSKPTELRWKWVENYCWKNGCFRSQNQCNDKWDNLMRDYKKVRDYQRRLGADHDINPSSYWNMEKAERKDKSLPPNMSFQIYQALVEVVGRNSSAAGGGGGGGAAPRTMLAAAGSDVVGGSASAATGTAAMDTRDSGYLTEMPISSVQPPLPPIILQHNASASMPALLPPSPHLPPLPLQPPLPPSQPPIHFIYSQSQPSPPIDSDTSDHSDSPENRRKRRRRSGGGGDGQGTTTATPLEEVSSEISRSASMIAEAIQTREERAQKRHRELLSLHERRLKIEESMAEINREGISSLVQAINNLVNSILTLANSHHNQPPSPK</sequence>
<evidence type="ECO:0000313" key="3">
    <source>
        <dbReference type="EMBL" id="GMH27708.1"/>
    </source>
</evidence>
<feature type="compositionally biased region" description="Pro residues" evidence="1">
    <location>
        <begin position="213"/>
        <end position="234"/>
    </location>
</feature>
<dbReference type="InterPro" id="IPR001005">
    <property type="entry name" value="SANT/Myb"/>
</dbReference>
<dbReference type="PROSITE" id="PS50090">
    <property type="entry name" value="MYB_LIKE"/>
    <property type="match status" value="1"/>
</dbReference>
<gene>
    <name evidence="3" type="ORF">Nepgr_029551</name>
</gene>
<protein>
    <recommendedName>
        <fullName evidence="2">Myb-like domain-containing protein</fullName>
    </recommendedName>
</protein>
<dbReference type="AlphaFoldDB" id="A0AAD3TCN3"/>
<dbReference type="InterPro" id="IPR044822">
    <property type="entry name" value="Myb_DNA-bind_4"/>
</dbReference>
<evidence type="ECO:0000259" key="2">
    <source>
        <dbReference type="PROSITE" id="PS50090"/>
    </source>
</evidence>
<dbReference type="EMBL" id="BSYO01000033">
    <property type="protein sequence ID" value="GMH27708.1"/>
    <property type="molecule type" value="Genomic_DNA"/>
</dbReference>
<dbReference type="Pfam" id="PF13837">
    <property type="entry name" value="Myb_DNA-bind_4"/>
    <property type="match status" value="1"/>
</dbReference>
<keyword evidence="4" id="KW-1185">Reference proteome</keyword>
<evidence type="ECO:0000256" key="1">
    <source>
        <dbReference type="SAM" id="MobiDB-lite"/>
    </source>
</evidence>
<dbReference type="PANTHER" id="PTHR33492:SF12">
    <property type="entry name" value="HOMEODOMAIN-LIKE SUPERFAMILY PROTEIN-RELATED"/>
    <property type="match status" value="1"/>
</dbReference>
<dbReference type="Gene3D" id="1.10.10.60">
    <property type="entry name" value="Homeodomain-like"/>
    <property type="match status" value="1"/>
</dbReference>
<comment type="caution">
    <text evidence="3">The sequence shown here is derived from an EMBL/GenBank/DDBJ whole genome shotgun (WGS) entry which is preliminary data.</text>
</comment>
<feature type="compositionally biased region" description="Basic and acidic residues" evidence="1">
    <location>
        <begin position="253"/>
        <end position="262"/>
    </location>
</feature>
<feature type="region of interest" description="Disordered" evidence="1">
    <location>
        <begin position="212"/>
        <end position="294"/>
    </location>
</feature>
<organism evidence="3 4">
    <name type="scientific">Nepenthes gracilis</name>
    <name type="common">Slender pitcher plant</name>
    <dbReference type="NCBI Taxonomy" id="150966"/>
    <lineage>
        <taxon>Eukaryota</taxon>
        <taxon>Viridiplantae</taxon>
        <taxon>Streptophyta</taxon>
        <taxon>Embryophyta</taxon>
        <taxon>Tracheophyta</taxon>
        <taxon>Spermatophyta</taxon>
        <taxon>Magnoliopsida</taxon>
        <taxon>eudicotyledons</taxon>
        <taxon>Gunneridae</taxon>
        <taxon>Pentapetalae</taxon>
        <taxon>Caryophyllales</taxon>
        <taxon>Nepenthaceae</taxon>
        <taxon>Nepenthes</taxon>
    </lineage>
</organism>
<dbReference type="PANTHER" id="PTHR33492">
    <property type="entry name" value="OSJNBA0043A12.37 PROTEIN-RELATED"/>
    <property type="match status" value="1"/>
</dbReference>
<evidence type="ECO:0000313" key="4">
    <source>
        <dbReference type="Proteomes" id="UP001279734"/>
    </source>
</evidence>
<accession>A0AAD3TCN3</accession>
<name>A0AAD3TCN3_NEPGR</name>
<proteinExistence type="predicted"/>
<reference evidence="3" key="1">
    <citation type="submission" date="2023-05" db="EMBL/GenBank/DDBJ databases">
        <title>Nepenthes gracilis genome sequencing.</title>
        <authorList>
            <person name="Fukushima K."/>
        </authorList>
    </citation>
    <scope>NUCLEOTIDE SEQUENCE</scope>
    <source>
        <strain evidence="3">SING2019-196</strain>
    </source>
</reference>
<feature type="domain" description="Myb-like" evidence="2">
    <location>
        <begin position="11"/>
        <end position="82"/>
    </location>
</feature>